<dbReference type="InterPro" id="IPR013783">
    <property type="entry name" value="Ig-like_fold"/>
</dbReference>
<feature type="domain" description="Pesticidal crystal protein Cry22Aa Ig-like" evidence="1">
    <location>
        <begin position="37"/>
        <end position="104"/>
    </location>
</feature>
<accession>A0A926JT43</accession>
<dbReference type="InterPro" id="IPR032179">
    <property type="entry name" value="Cry22Aa_Ig-like"/>
</dbReference>
<proteinExistence type="predicted"/>
<dbReference type="Pfam" id="PF16403">
    <property type="entry name" value="Bact_surface_Ig-like"/>
    <property type="match status" value="1"/>
</dbReference>
<dbReference type="EMBL" id="JACVDC010000037">
    <property type="protein sequence ID" value="MBC9796829.1"/>
    <property type="molecule type" value="Genomic_DNA"/>
</dbReference>
<keyword evidence="3" id="KW-1185">Reference proteome</keyword>
<dbReference type="Gene3D" id="2.60.40.10">
    <property type="entry name" value="Immunoglobulins"/>
    <property type="match status" value="1"/>
</dbReference>
<name>A0A926JT43_9FLAO</name>
<sequence length="215" mass="23261">MKIFKINILVIVVLGFLAVSCSEERPIESDITFYPTFELAGGPYVLVEKGTSYEDVVTAMEGDTEIEVVTTGSVDTNVEGLYVLNYSATNSDGFDGTALRYVIVTDQIENVRNNDLSGKYEPGNDNDGTQTITKIADGFYNCPDVFPSNGISAIFGQVNDSVLVIPVQPSPYGDVSADKYNDPDAGGLIIDDVTIGWDLRVAGYPIFDGIELTKQ</sequence>
<reference evidence="2 3" key="1">
    <citation type="submission" date="2020-09" db="EMBL/GenBank/DDBJ databases">
        <title>Sinomicrobium weinanense sp. nov., a halophilic bacteria isolated from saline-alkali soil.</title>
        <authorList>
            <person name="Wu P."/>
            <person name="Ren H."/>
            <person name="Mei Y."/>
            <person name="Liang Y."/>
            <person name="Chen Z."/>
        </authorList>
    </citation>
    <scope>NUCLEOTIDE SEQUENCE [LARGE SCALE GENOMIC DNA]</scope>
    <source>
        <strain evidence="2 3">FJxs</strain>
    </source>
</reference>
<evidence type="ECO:0000313" key="3">
    <source>
        <dbReference type="Proteomes" id="UP000653730"/>
    </source>
</evidence>
<dbReference type="PROSITE" id="PS51257">
    <property type="entry name" value="PROKAR_LIPOPROTEIN"/>
    <property type="match status" value="1"/>
</dbReference>
<evidence type="ECO:0000259" key="1">
    <source>
        <dbReference type="Pfam" id="PF16403"/>
    </source>
</evidence>
<dbReference type="AlphaFoldDB" id="A0A926JT43"/>
<dbReference type="RefSeq" id="WP_187965971.1">
    <property type="nucleotide sequence ID" value="NZ_JACVDC010000037.1"/>
</dbReference>
<dbReference type="Proteomes" id="UP000653730">
    <property type="component" value="Unassembled WGS sequence"/>
</dbReference>
<comment type="caution">
    <text evidence="2">The sequence shown here is derived from an EMBL/GenBank/DDBJ whole genome shotgun (WGS) entry which is preliminary data.</text>
</comment>
<organism evidence="2 3">
    <name type="scientific">Sinomicrobium weinanense</name>
    <dbReference type="NCBI Taxonomy" id="2842200"/>
    <lineage>
        <taxon>Bacteria</taxon>
        <taxon>Pseudomonadati</taxon>
        <taxon>Bacteroidota</taxon>
        <taxon>Flavobacteriia</taxon>
        <taxon>Flavobacteriales</taxon>
        <taxon>Flavobacteriaceae</taxon>
        <taxon>Sinomicrobium</taxon>
    </lineage>
</organism>
<evidence type="ECO:0000313" key="2">
    <source>
        <dbReference type="EMBL" id="MBC9796829.1"/>
    </source>
</evidence>
<gene>
    <name evidence="2" type="ORF">IBL28_12685</name>
</gene>
<protein>
    <submittedName>
        <fullName evidence="2">DUF5011 domain-containing protein</fullName>
    </submittedName>
</protein>